<evidence type="ECO:0000256" key="3">
    <source>
        <dbReference type="ARBA" id="ARBA00009604"/>
    </source>
</evidence>
<dbReference type="Pfam" id="PF00113">
    <property type="entry name" value="Enolase_C"/>
    <property type="match status" value="1"/>
</dbReference>
<dbReference type="GO" id="GO:0000287">
    <property type="term" value="F:magnesium ion binding"/>
    <property type="evidence" value="ECO:0007669"/>
    <property type="project" value="InterPro"/>
</dbReference>
<evidence type="ECO:0000313" key="10">
    <source>
        <dbReference type="EMBL" id="KAK7386034.1"/>
    </source>
</evidence>
<reference evidence="10 11" key="1">
    <citation type="submission" date="2024-01" db="EMBL/GenBank/DDBJ databases">
        <title>The genomes of 5 underutilized Papilionoideae crops provide insights into root nodulation and disease resistanc.</title>
        <authorList>
            <person name="Jiang F."/>
        </authorList>
    </citation>
    <scope>NUCLEOTIDE SEQUENCE [LARGE SCALE GENOMIC DNA]</scope>
    <source>
        <strain evidence="10">DUOXIRENSHENG_FW03</strain>
        <tissue evidence="10">Leaves</tissue>
    </source>
</reference>
<dbReference type="InterPro" id="IPR020810">
    <property type="entry name" value="Enolase_C"/>
</dbReference>
<evidence type="ECO:0000256" key="2">
    <source>
        <dbReference type="ARBA" id="ARBA00005031"/>
    </source>
</evidence>
<sequence length="541" mass="59771">MMPPHIISFQLFFYLLPYKFSATNQFRYIFIWIVFLVRERAFLLAVAVEWEAEAALNRVWRVEEMSVQEYLEKHMLSRKLEDAVNAAVRAKTSDPVLFISNHMRKAVQSVITKIKGRQILDSRGIPTVEVELHTNKGVFRASVPSGNSTGNSTGMYEALELRDGDKGVYLGNGVAKAVKNINDKISEALIGMDPTLQSQIDQAMIDLDKTEKKGELGANAILAVSIAACKAGAAEKEVPLYKHIADLSGKTNPTIPVPAFTVISGGKHAGSNLAIQEIMILPIGASRFEEALRMGTETYHHLKAVIAEKSGAHNWNVGEDGGYAPNVSSFREALDLVMEGISRAGYNEKIKIALDVAATNFCIGKRYDLDFQSPQKIGQNFKSAEDMIELYKELCSEYPIVSIEDPFDKEDWEHIKYISSLGICQVVGDDLLMSNAKRIERAITESACNALLLKVNQVGTVTEVIEVVKQAKEAHWGVVTSHRCGETVDSFIADLSVGLASGVIKAGAPCRGERLEKYNQLLRIEEELGDQAVYAGEDWRQ</sequence>
<dbReference type="SUPFAM" id="SSF51604">
    <property type="entry name" value="Enolase C-terminal domain-like"/>
    <property type="match status" value="1"/>
</dbReference>
<evidence type="ECO:0000259" key="9">
    <source>
        <dbReference type="SMART" id="SM01193"/>
    </source>
</evidence>
<evidence type="ECO:0000256" key="5">
    <source>
        <dbReference type="ARBA" id="ARBA00022842"/>
    </source>
</evidence>
<dbReference type="CDD" id="cd22962">
    <property type="entry name" value="DD_AtENO3-like"/>
    <property type="match status" value="1"/>
</dbReference>
<feature type="domain" description="Enolase C-terminal TIM barrel" evidence="8">
    <location>
        <begin position="252"/>
        <end position="541"/>
    </location>
</feature>
<evidence type="ECO:0000259" key="8">
    <source>
        <dbReference type="SMART" id="SM01192"/>
    </source>
</evidence>
<dbReference type="GO" id="GO:0006096">
    <property type="term" value="P:glycolytic process"/>
    <property type="evidence" value="ECO:0007669"/>
    <property type="project" value="UniProtKB-KW"/>
</dbReference>
<feature type="domain" description="Enolase N-terminal" evidence="9">
    <location>
        <begin position="111"/>
        <end position="244"/>
    </location>
</feature>
<dbReference type="InterPro" id="IPR029017">
    <property type="entry name" value="Enolase-like_N"/>
</dbReference>
<dbReference type="InterPro" id="IPR020811">
    <property type="entry name" value="Enolase_N"/>
</dbReference>
<dbReference type="Pfam" id="PF03952">
    <property type="entry name" value="Enolase_N"/>
    <property type="match status" value="1"/>
</dbReference>
<keyword evidence="6" id="KW-0324">Glycolysis</keyword>
<dbReference type="NCBIfam" id="TIGR01060">
    <property type="entry name" value="eno"/>
    <property type="match status" value="1"/>
</dbReference>
<dbReference type="FunFam" id="3.20.20.120:FF:000002">
    <property type="entry name" value="Enolase 1"/>
    <property type="match status" value="1"/>
</dbReference>
<keyword evidence="11" id="KW-1185">Reference proteome</keyword>
<proteinExistence type="inferred from homology"/>
<keyword evidence="5" id="KW-0460">Magnesium</keyword>
<evidence type="ECO:0000313" key="11">
    <source>
        <dbReference type="Proteomes" id="UP001386955"/>
    </source>
</evidence>
<name>A0AAN9S1A1_PSOTE</name>
<dbReference type="InterPro" id="IPR000941">
    <property type="entry name" value="Enolase"/>
</dbReference>
<dbReference type="CDD" id="cd03313">
    <property type="entry name" value="enolase"/>
    <property type="match status" value="1"/>
</dbReference>
<organism evidence="10 11">
    <name type="scientific">Psophocarpus tetragonolobus</name>
    <name type="common">Winged bean</name>
    <name type="synonym">Dolichos tetragonolobus</name>
    <dbReference type="NCBI Taxonomy" id="3891"/>
    <lineage>
        <taxon>Eukaryota</taxon>
        <taxon>Viridiplantae</taxon>
        <taxon>Streptophyta</taxon>
        <taxon>Embryophyta</taxon>
        <taxon>Tracheophyta</taxon>
        <taxon>Spermatophyta</taxon>
        <taxon>Magnoliopsida</taxon>
        <taxon>eudicotyledons</taxon>
        <taxon>Gunneridae</taxon>
        <taxon>Pentapetalae</taxon>
        <taxon>rosids</taxon>
        <taxon>fabids</taxon>
        <taxon>Fabales</taxon>
        <taxon>Fabaceae</taxon>
        <taxon>Papilionoideae</taxon>
        <taxon>50 kb inversion clade</taxon>
        <taxon>NPAAA clade</taxon>
        <taxon>indigoferoid/millettioid clade</taxon>
        <taxon>Phaseoleae</taxon>
        <taxon>Psophocarpus</taxon>
    </lineage>
</organism>
<accession>A0AAN9S1A1</accession>
<dbReference type="EMBL" id="JAYMYS010000008">
    <property type="protein sequence ID" value="KAK7386034.1"/>
    <property type="molecule type" value="Genomic_DNA"/>
</dbReference>
<gene>
    <name evidence="10" type="ORF">VNO78_32090</name>
</gene>
<dbReference type="GO" id="GO:0000015">
    <property type="term" value="C:phosphopyruvate hydratase complex"/>
    <property type="evidence" value="ECO:0007669"/>
    <property type="project" value="InterPro"/>
</dbReference>
<evidence type="ECO:0000256" key="7">
    <source>
        <dbReference type="ARBA" id="ARBA00023239"/>
    </source>
</evidence>
<dbReference type="PANTHER" id="PTHR11902">
    <property type="entry name" value="ENOLASE"/>
    <property type="match status" value="1"/>
</dbReference>
<dbReference type="Gene3D" id="3.30.390.10">
    <property type="entry name" value="Enolase-like, N-terminal domain"/>
    <property type="match status" value="1"/>
</dbReference>
<dbReference type="InterPro" id="IPR036849">
    <property type="entry name" value="Enolase-like_C_sf"/>
</dbReference>
<dbReference type="SFLD" id="SFLDS00001">
    <property type="entry name" value="Enolase"/>
    <property type="match status" value="1"/>
</dbReference>
<comment type="similarity">
    <text evidence="3">Belongs to the enolase family.</text>
</comment>
<protein>
    <recommendedName>
        <fullName evidence="4">phosphopyruvate hydratase</fullName>
        <ecNumber evidence="4">4.2.1.11</ecNumber>
    </recommendedName>
</protein>
<evidence type="ECO:0000256" key="4">
    <source>
        <dbReference type="ARBA" id="ARBA00012058"/>
    </source>
</evidence>
<dbReference type="Proteomes" id="UP001386955">
    <property type="component" value="Unassembled WGS sequence"/>
</dbReference>
<dbReference type="GO" id="GO:0004634">
    <property type="term" value="F:phosphopyruvate hydratase activity"/>
    <property type="evidence" value="ECO:0007669"/>
    <property type="project" value="UniProtKB-EC"/>
</dbReference>
<evidence type="ECO:0000256" key="1">
    <source>
        <dbReference type="ARBA" id="ARBA00001946"/>
    </source>
</evidence>
<dbReference type="SMART" id="SM01193">
    <property type="entry name" value="Enolase_N"/>
    <property type="match status" value="1"/>
</dbReference>
<comment type="pathway">
    <text evidence="2">Carbohydrate degradation; glycolysis; pyruvate from D-glyceraldehyde 3-phosphate: step 4/5.</text>
</comment>
<dbReference type="SMART" id="SM01192">
    <property type="entry name" value="Enolase_C"/>
    <property type="match status" value="1"/>
</dbReference>
<comment type="cofactor">
    <cofactor evidence="1">
        <name>Mg(2+)</name>
        <dbReference type="ChEBI" id="CHEBI:18420"/>
    </cofactor>
</comment>
<dbReference type="SUPFAM" id="SSF54826">
    <property type="entry name" value="Enolase N-terminal domain-like"/>
    <property type="match status" value="1"/>
</dbReference>
<keyword evidence="7" id="KW-0456">Lyase</keyword>
<dbReference type="FunFam" id="3.30.390.10:FF:000001">
    <property type="entry name" value="Enolase"/>
    <property type="match status" value="1"/>
</dbReference>
<dbReference type="EC" id="4.2.1.11" evidence="4"/>
<dbReference type="HAMAP" id="MF_00318">
    <property type="entry name" value="Enolase"/>
    <property type="match status" value="1"/>
</dbReference>
<dbReference type="Gene3D" id="3.20.20.120">
    <property type="entry name" value="Enolase-like C-terminal domain"/>
    <property type="match status" value="1"/>
</dbReference>
<dbReference type="AlphaFoldDB" id="A0AAN9S1A1"/>
<evidence type="ECO:0000256" key="6">
    <source>
        <dbReference type="ARBA" id="ARBA00023152"/>
    </source>
</evidence>
<comment type="caution">
    <text evidence="10">The sequence shown here is derived from an EMBL/GenBank/DDBJ whole genome shotgun (WGS) entry which is preliminary data.</text>
</comment>
<dbReference type="PANTHER" id="PTHR11902:SF56">
    <property type="entry name" value="CYTOSOLIC ENOLASE 3"/>
    <property type="match status" value="1"/>
</dbReference>
<dbReference type="PRINTS" id="PR00148">
    <property type="entry name" value="ENOLASE"/>
</dbReference>